<dbReference type="Pfam" id="PF22691">
    <property type="entry name" value="Thiolase_C_1"/>
    <property type="match status" value="1"/>
</dbReference>
<dbReference type="EMBL" id="RQGD01000035">
    <property type="protein sequence ID" value="TGL57514.1"/>
    <property type="molecule type" value="Genomic_DNA"/>
</dbReference>
<dbReference type="RefSeq" id="WP_135624635.1">
    <property type="nucleotide sequence ID" value="NZ_RQGD01000035.1"/>
</dbReference>
<protein>
    <submittedName>
        <fullName evidence="2">Thiolase family protein</fullName>
    </submittedName>
</protein>
<dbReference type="SUPFAM" id="SSF53901">
    <property type="entry name" value="Thiolase-like"/>
    <property type="match status" value="1"/>
</dbReference>
<gene>
    <name evidence="2" type="ORF">EHQ58_14660</name>
</gene>
<evidence type="ECO:0000313" key="3">
    <source>
        <dbReference type="Proteomes" id="UP000297693"/>
    </source>
</evidence>
<dbReference type="Gene3D" id="3.40.47.10">
    <property type="match status" value="1"/>
</dbReference>
<accession>A0A4R9JWV1</accession>
<dbReference type="GO" id="GO:0003988">
    <property type="term" value="F:acetyl-CoA C-acyltransferase activity"/>
    <property type="evidence" value="ECO:0007669"/>
    <property type="project" value="UniProtKB-ARBA"/>
</dbReference>
<dbReference type="PANTHER" id="PTHR42870:SF1">
    <property type="entry name" value="NON-SPECIFIC LIPID-TRANSFER PROTEIN-LIKE 2"/>
    <property type="match status" value="1"/>
</dbReference>
<evidence type="ECO:0000259" key="1">
    <source>
        <dbReference type="Pfam" id="PF22691"/>
    </source>
</evidence>
<keyword evidence="3" id="KW-1185">Reference proteome</keyword>
<dbReference type="PANTHER" id="PTHR42870">
    <property type="entry name" value="ACETYL-COA C-ACETYLTRANSFERASE"/>
    <property type="match status" value="1"/>
</dbReference>
<dbReference type="Proteomes" id="UP000297693">
    <property type="component" value="Unassembled WGS sequence"/>
</dbReference>
<dbReference type="InterPro" id="IPR002155">
    <property type="entry name" value="Thiolase"/>
</dbReference>
<dbReference type="CDD" id="cd00829">
    <property type="entry name" value="SCP-x_thiolase"/>
    <property type="match status" value="1"/>
</dbReference>
<proteinExistence type="predicted"/>
<sequence length="367" mass="39553">MTKVFIHGPSLSPFGKFSGTSLQLSSNTARESVMSFGPEKIEFLVFASFCPEVYTKEFHLPAKIAENLGLKDAFVVRSETASSAGASAFQLGVRLIQSGRFKHGLVIATEIMSQLNREENNLLLGSVLSDAQRALGMSMAQGGAMLTRRYLDLYGYADSDLFFLSKKLHDNGLKNPISQIKKNLSLEDYTNQVKISSPLGLYDISPLSDGSASLILSTDKSEISVRGLGHGTGSFSASGDPSFPASITAFSRAYAEAHLQASDIHFAELHDAFTPFELIGAEDGNLFPRGEALRRVISGVTHPEGDLPINVSGGLKSRGHPVGASGLAQIVEICRFFPRKKNQVFALTHSIGGLATNNFVSIFERES</sequence>
<dbReference type="InterPro" id="IPR055140">
    <property type="entry name" value="Thiolase_C_2"/>
</dbReference>
<dbReference type="PIRSF" id="PIRSF000429">
    <property type="entry name" value="Ac-CoA_Ac_transf"/>
    <property type="match status" value="1"/>
</dbReference>
<evidence type="ECO:0000313" key="2">
    <source>
        <dbReference type="EMBL" id="TGL57514.1"/>
    </source>
</evidence>
<feature type="domain" description="Thiolase C-terminal" evidence="1">
    <location>
        <begin position="230"/>
        <end position="365"/>
    </location>
</feature>
<dbReference type="AlphaFoldDB" id="A0A4R9JWV1"/>
<reference evidence="2" key="1">
    <citation type="journal article" date="2019" name="PLoS Negl. Trop. Dis.">
        <title>Revisiting the worldwide diversity of Leptospira species in the environment.</title>
        <authorList>
            <person name="Vincent A.T."/>
            <person name="Schiettekatte O."/>
            <person name="Bourhy P."/>
            <person name="Veyrier F.J."/>
            <person name="Picardeau M."/>
        </authorList>
    </citation>
    <scope>NUCLEOTIDE SEQUENCE [LARGE SCALE GENOMIC DNA]</scope>
    <source>
        <strain evidence="2">201702476</strain>
    </source>
</reference>
<dbReference type="InterPro" id="IPR016039">
    <property type="entry name" value="Thiolase-like"/>
</dbReference>
<dbReference type="OrthoDB" id="9785768at2"/>
<organism evidence="2 3">
    <name type="scientific">Leptospira ognonensis</name>
    <dbReference type="NCBI Taxonomy" id="2484945"/>
    <lineage>
        <taxon>Bacteria</taxon>
        <taxon>Pseudomonadati</taxon>
        <taxon>Spirochaetota</taxon>
        <taxon>Spirochaetia</taxon>
        <taxon>Leptospirales</taxon>
        <taxon>Leptospiraceae</taxon>
        <taxon>Leptospira</taxon>
    </lineage>
</organism>
<comment type="caution">
    <text evidence="2">The sequence shown here is derived from an EMBL/GenBank/DDBJ whole genome shotgun (WGS) entry which is preliminary data.</text>
</comment>
<name>A0A4R9JWV1_9LEPT</name>